<reference evidence="6 7" key="1">
    <citation type="submission" date="2024-01" db="EMBL/GenBank/DDBJ databases">
        <title>The diversity of rhizobia nodulating Mimosa spp. in eleven states of Brazil covering several biomes is determined by host plant, location, and edaphic factors.</title>
        <authorList>
            <person name="Rouws L."/>
            <person name="Barauna A."/>
            <person name="Beukes C."/>
            <person name="De Faria S.M."/>
            <person name="Gross E."/>
            <person name="Dos Reis Junior F.B."/>
            <person name="Simon M."/>
            <person name="Maluk M."/>
            <person name="Odee D.W."/>
            <person name="Kenicer G."/>
            <person name="Young J.P.W."/>
            <person name="Reis V.M."/>
            <person name="Zilli J."/>
            <person name="James E.K."/>
        </authorList>
    </citation>
    <scope>NUCLEOTIDE SEQUENCE [LARGE SCALE GENOMIC DNA]</scope>
    <source>
        <strain evidence="6 7">JPY530</strain>
    </source>
</reference>
<gene>
    <name evidence="6" type="ORF">V4C56_15390</name>
</gene>
<dbReference type="PANTHER" id="PTHR43201">
    <property type="entry name" value="ACYL-COA SYNTHETASE"/>
    <property type="match status" value="1"/>
</dbReference>
<feature type="domain" description="AMP-dependent synthetase/ligase" evidence="4">
    <location>
        <begin position="97"/>
        <end position="453"/>
    </location>
</feature>
<evidence type="ECO:0000256" key="1">
    <source>
        <dbReference type="ARBA" id="ARBA00006432"/>
    </source>
</evidence>
<protein>
    <submittedName>
        <fullName evidence="6">AMP-binding protein</fullName>
    </submittedName>
</protein>
<evidence type="ECO:0000313" key="7">
    <source>
        <dbReference type="Proteomes" id="UP001481677"/>
    </source>
</evidence>
<dbReference type="Pfam" id="PF13193">
    <property type="entry name" value="AMP-binding_C"/>
    <property type="match status" value="1"/>
</dbReference>
<comment type="caution">
    <text evidence="6">The sequence shown here is derived from an EMBL/GenBank/DDBJ whole genome shotgun (WGS) entry which is preliminary data.</text>
</comment>
<dbReference type="InterPro" id="IPR025110">
    <property type="entry name" value="AMP-bd_C"/>
</dbReference>
<accession>A0ABU9R1T5</accession>
<evidence type="ECO:0000259" key="5">
    <source>
        <dbReference type="Pfam" id="PF13193"/>
    </source>
</evidence>
<dbReference type="Proteomes" id="UP001481677">
    <property type="component" value="Unassembled WGS sequence"/>
</dbReference>
<comment type="similarity">
    <text evidence="1">Belongs to the ATP-dependent AMP-binding enzyme family.</text>
</comment>
<dbReference type="EMBL" id="JAZHGA010000009">
    <property type="protein sequence ID" value="MEM5341001.1"/>
    <property type="molecule type" value="Genomic_DNA"/>
</dbReference>
<feature type="compositionally biased region" description="Polar residues" evidence="3">
    <location>
        <begin position="46"/>
        <end position="67"/>
    </location>
</feature>
<organism evidence="6 7">
    <name type="scientific">Paraburkholderia azotifigens</name>
    <dbReference type="NCBI Taxonomy" id="2057004"/>
    <lineage>
        <taxon>Bacteria</taxon>
        <taxon>Pseudomonadati</taxon>
        <taxon>Pseudomonadota</taxon>
        <taxon>Betaproteobacteria</taxon>
        <taxon>Burkholderiales</taxon>
        <taxon>Burkholderiaceae</taxon>
        <taxon>Paraburkholderia</taxon>
    </lineage>
</organism>
<dbReference type="Pfam" id="PF00501">
    <property type="entry name" value="AMP-binding"/>
    <property type="match status" value="1"/>
</dbReference>
<name>A0ABU9R1T5_9BURK</name>
<evidence type="ECO:0000313" key="6">
    <source>
        <dbReference type="EMBL" id="MEM5341001.1"/>
    </source>
</evidence>
<dbReference type="PROSITE" id="PS00455">
    <property type="entry name" value="AMP_BINDING"/>
    <property type="match status" value="1"/>
</dbReference>
<dbReference type="SUPFAM" id="SSF56801">
    <property type="entry name" value="Acetyl-CoA synthetase-like"/>
    <property type="match status" value="1"/>
</dbReference>
<keyword evidence="7" id="KW-1185">Reference proteome</keyword>
<evidence type="ECO:0000256" key="3">
    <source>
        <dbReference type="SAM" id="MobiDB-lite"/>
    </source>
</evidence>
<dbReference type="PANTHER" id="PTHR43201:SF5">
    <property type="entry name" value="MEDIUM-CHAIN ACYL-COA LIGASE ACSF2, MITOCHONDRIAL"/>
    <property type="match status" value="1"/>
</dbReference>
<dbReference type="RefSeq" id="WP_240057122.1">
    <property type="nucleotide sequence ID" value="NZ_JAZHFZ010000007.1"/>
</dbReference>
<dbReference type="InterPro" id="IPR045851">
    <property type="entry name" value="AMP-bd_C_sf"/>
</dbReference>
<feature type="domain" description="AMP-binding enzyme C-terminal" evidence="5">
    <location>
        <begin position="504"/>
        <end position="578"/>
    </location>
</feature>
<dbReference type="InterPro" id="IPR020845">
    <property type="entry name" value="AMP-binding_CS"/>
</dbReference>
<evidence type="ECO:0000259" key="4">
    <source>
        <dbReference type="Pfam" id="PF00501"/>
    </source>
</evidence>
<dbReference type="InterPro" id="IPR042099">
    <property type="entry name" value="ANL_N_sf"/>
</dbReference>
<dbReference type="Gene3D" id="3.40.50.12780">
    <property type="entry name" value="N-terminal domain of ligase-like"/>
    <property type="match status" value="1"/>
</dbReference>
<keyword evidence="2" id="KW-0436">Ligase</keyword>
<dbReference type="InterPro" id="IPR000873">
    <property type="entry name" value="AMP-dep_synth/lig_dom"/>
</dbReference>
<sequence>MSGFAHRRIVMSARRRCHWPNGQLCEPREYGTIVRKTLKRKRPSSKETSLNTAQHSPDGSQSDAQSVLQSVPQPVAQLVDVAALLAALPERISGIPERIAARDPQHPALIEDGRRLTRAQLVDAVNAVAALLAEQGVRAGDRVMIVAENSVVQVVLMFAAAKLDAWALMSNARLSAAELDTIRAHAQPRLTAYAVDASPDARLHAERHGARAARRITVDIGAWSYALDDEAQAEPVEAASARQCAALIYTTGTTGSPKGVMLSHRNLLFIAAISSTLRRVDADDVVYAVLPISHVYGLASVCLGSLYAGATLRLAPRYSPDAVQRALAEERVSIFQGVPAMHARLLEYLQVRNLPWSAPCLRFAYSGGSPLDAALKSRVESVYGVTLHNGYGMTESSPTVSQTMIESPRTDCSVGQPIPGIDVRFVGLDGVDVAQGEVGELWVRGPNVMLGYYRNPQQTHAAVTEDGWLKTGDLARRDADGALHIAGRSKELIIRSGFNVYPAEVEHVLNAHPDVVQSAVIGRAVAGNEEVVAFVELTGGAIATPADLAAWCEARLAPYKRPAEIKVLAALPAASTGKILKHRLRDLA</sequence>
<proteinExistence type="inferred from homology"/>
<feature type="region of interest" description="Disordered" evidence="3">
    <location>
        <begin position="36"/>
        <end position="67"/>
    </location>
</feature>
<dbReference type="Gene3D" id="3.30.300.30">
    <property type="match status" value="1"/>
</dbReference>
<evidence type="ECO:0000256" key="2">
    <source>
        <dbReference type="ARBA" id="ARBA00022598"/>
    </source>
</evidence>